<evidence type="ECO:0008006" key="4">
    <source>
        <dbReference type="Google" id="ProtNLM"/>
    </source>
</evidence>
<reference evidence="2 3" key="1">
    <citation type="journal article" date="2017" name="ISME J.">
        <title>Energy and carbon metabolisms in a deep terrestrial subsurface fluid microbial community.</title>
        <authorList>
            <person name="Momper L."/>
            <person name="Jungbluth S.P."/>
            <person name="Lee M.D."/>
            <person name="Amend J.P."/>
        </authorList>
    </citation>
    <scope>NUCLEOTIDE SEQUENCE [LARGE SCALE GENOMIC DNA]</scope>
    <source>
        <strain evidence="2">SURF_29</strain>
    </source>
</reference>
<gene>
    <name evidence="2" type="ORF">C4544_04085</name>
</gene>
<dbReference type="AlphaFoldDB" id="A0A419DCR6"/>
<organism evidence="2 3">
    <name type="scientific">candidate division WS5 bacterium</name>
    <dbReference type="NCBI Taxonomy" id="2093353"/>
    <lineage>
        <taxon>Bacteria</taxon>
        <taxon>candidate division WS5</taxon>
    </lineage>
</organism>
<evidence type="ECO:0000313" key="3">
    <source>
        <dbReference type="Proteomes" id="UP000285655"/>
    </source>
</evidence>
<keyword evidence="1" id="KW-0732">Signal</keyword>
<feature type="signal peptide" evidence="1">
    <location>
        <begin position="1"/>
        <end position="22"/>
    </location>
</feature>
<dbReference type="Proteomes" id="UP000285655">
    <property type="component" value="Unassembled WGS sequence"/>
</dbReference>
<feature type="chain" id="PRO_5018975519" description="ABC-type transport auxiliary lipoprotein component domain-containing protein" evidence="1">
    <location>
        <begin position="23"/>
        <end position="204"/>
    </location>
</feature>
<accession>A0A419DCR6</accession>
<proteinExistence type="predicted"/>
<comment type="caution">
    <text evidence="2">The sequence shown here is derived from an EMBL/GenBank/DDBJ whole genome shotgun (WGS) entry which is preliminary data.</text>
</comment>
<evidence type="ECO:0000256" key="1">
    <source>
        <dbReference type="SAM" id="SignalP"/>
    </source>
</evidence>
<evidence type="ECO:0000313" key="2">
    <source>
        <dbReference type="EMBL" id="RJO60956.1"/>
    </source>
</evidence>
<dbReference type="EMBL" id="QZJW01000035">
    <property type="protein sequence ID" value="RJO60956.1"/>
    <property type="molecule type" value="Genomic_DNA"/>
</dbReference>
<name>A0A419DCR6_9BACT</name>
<dbReference type="PROSITE" id="PS51257">
    <property type="entry name" value="PROKAR_LIPOPROTEIN"/>
    <property type="match status" value="1"/>
</dbReference>
<sequence length="204" mass="22719">MRNIFLAICCTMLLGCSMAPLGQNVIRQNPIETANKSKPISVMKLVDTIEQGRIIGKAYGGLACIPNGDLLWRGNEKMINNIGNIARIKLGKYGYSLVGKEYSPFNEEYSKQSELLLGGKLIDVKSNACLSISGIKGEVYIKVEWEIYNTKEKNIILAVNTEGYSSSNDFNKIGDKDLYEQAFDMAIDNLLAEKLFYALLTKEK</sequence>
<protein>
    <recommendedName>
        <fullName evidence="4">ABC-type transport auxiliary lipoprotein component domain-containing protein</fullName>
    </recommendedName>
</protein>